<proteinExistence type="predicted"/>
<evidence type="ECO:0000313" key="1">
    <source>
        <dbReference type="EMBL" id="CCC53663.1"/>
    </source>
</evidence>
<organism evidence="1">
    <name type="scientific">Trypanosoma vivax (strain Y486)</name>
    <dbReference type="NCBI Taxonomy" id="1055687"/>
    <lineage>
        <taxon>Eukaryota</taxon>
        <taxon>Discoba</taxon>
        <taxon>Euglenozoa</taxon>
        <taxon>Kinetoplastea</taxon>
        <taxon>Metakinetoplastina</taxon>
        <taxon>Trypanosomatida</taxon>
        <taxon>Trypanosomatidae</taxon>
        <taxon>Trypanosoma</taxon>
        <taxon>Duttonella</taxon>
    </lineage>
</organism>
<dbReference type="OMA" id="TSAYAWK"/>
<reference evidence="1" key="1">
    <citation type="journal article" date="2012" name="Proc. Natl. Acad. Sci. U.S.A.">
        <title>Antigenic diversity is generated by distinct evolutionary mechanisms in African trypanosome species.</title>
        <authorList>
            <person name="Jackson A.P."/>
            <person name="Berry A."/>
            <person name="Aslett M."/>
            <person name="Allison H.C."/>
            <person name="Burton P."/>
            <person name="Vavrova-Anderson J."/>
            <person name="Brown R."/>
            <person name="Browne H."/>
            <person name="Corton N."/>
            <person name="Hauser H."/>
            <person name="Gamble J."/>
            <person name="Gilderthorp R."/>
            <person name="Marcello L."/>
            <person name="McQuillan J."/>
            <person name="Otto T.D."/>
            <person name="Quail M.A."/>
            <person name="Sanders M.J."/>
            <person name="van Tonder A."/>
            <person name="Ginger M.L."/>
            <person name="Field M.C."/>
            <person name="Barry J.D."/>
            <person name="Hertz-Fowler C."/>
            <person name="Berriman M."/>
        </authorList>
    </citation>
    <scope>NUCLEOTIDE SEQUENCE</scope>
    <source>
        <strain evidence="1">Y486</strain>
    </source>
</reference>
<dbReference type="AlphaFoldDB" id="G0UCV3"/>
<name>G0UCV3_TRYVY</name>
<dbReference type="EMBL" id="HE573027">
    <property type="protein sequence ID" value="CCC53663.1"/>
    <property type="molecule type" value="Genomic_DNA"/>
</dbReference>
<sequence>MLRLSSLCKKSRHHNVLRRSRPHMHKYKELNRWQRQAQGCSRWDQSHSHRQLPYAERFNPEGVGLTRGTSATAWRWWHTQYPWLPNVEPRPSKGEHDHIEEASHRPASWDDEFTEVVLSMDNAEIKSYLMSKLTDVIFAETQRDGYELRRVDFEGNPLTALPEPRIIESFVLEEETMQERVIKQVVEGVFRLSPTSSDRKELRSVSNIIDYVLTHVQAARPTKHEEWRRNPITPAARAVMGEFSLQPQLGFVHALPVDTRDMLLQEWERMHHLDWQFGKAVYTPRSRENTRGNLTWLREEQHYEERENFFRDVESGEAKARHMERIREAEGVGGGRRT</sequence>
<protein>
    <submittedName>
        <fullName evidence="1">Uncharacterized protein</fullName>
    </submittedName>
</protein>
<accession>G0UCV3</accession>
<dbReference type="VEuPathDB" id="TriTrypDB:TvY486_1111470"/>
<gene>
    <name evidence="1" type="ORF">TVY486_1111470</name>
</gene>